<dbReference type="AlphaFoldDB" id="L8WLN8"/>
<dbReference type="GO" id="GO:0006801">
    <property type="term" value="P:superoxide metabolic process"/>
    <property type="evidence" value="ECO:0007669"/>
    <property type="project" value="InterPro"/>
</dbReference>
<dbReference type="HOGENOM" id="CLU_750439_0_0_1"/>
<keyword evidence="2" id="KW-1185">Reference proteome</keyword>
<dbReference type="Gene3D" id="2.60.40.200">
    <property type="entry name" value="Superoxide dismutase, copper/zinc binding domain"/>
    <property type="match status" value="1"/>
</dbReference>
<organism evidence="1 2">
    <name type="scientific">Thanatephorus cucumeris (strain AG1-IA)</name>
    <name type="common">Rice sheath blight fungus</name>
    <name type="synonym">Rhizoctonia solani</name>
    <dbReference type="NCBI Taxonomy" id="983506"/>
    <lineage>
        <taxon>Eukaryota</taxon>
        <taxon>Fungi</taxon>
        <taxon>Dikarya</taxon>
        <taxon>Basidiomycota</taxon>
        <taxon>Agaricomycotina</taxon>
        <taxon>Agaricomycetes</taxon>
        <taxon>Cantharellales</taxon>
        <taxon>Ceratobasidiaceae</taxon>
        <taxon>Rhizoctonia</taxon>
        <taxon>Rhizoctonia solani AG-1</taxon>
    </lineage>
</organism>
<evidence type="ECO:0000313" key="2">
    <source>
        <dbReference type="Proteomes" id="UP000011668"/>
    </source>
</evidence>
<comment type="caution">
    <text evidence="1">The sequence shown here is derived from an EMBL/GenBank/DDBJ whole genome shotgun (WGS) entry which is preliminary data.</text>
</comment>
<protein>
    <submittedName>
        <fullName evidence="1">Copper/zinc superoxide dismutase domain-containing protein</fullName>
    </submittedName>
</protein>
<dbReference type="GO" id="GO:0046872">
    <property type="term" value="F:metal ion binding"/>
    <property type="evidence" value="ECO:0007669"/>
    <property type="project" value="InterPro"/>
</dbReference>
<dbReference type="Proteomes" id="UP000011668">
    <property type="component" value="Unassembled WGS sequence"/>
</dbReference>
<dbReference type="EMBL" id="AFRT01002498">
    <property type="protein sequence ID" value="ELU37682.1"/>
    <property type="molecule type" value="Genomic_DNA"/>
</dbReference>
<evidence type="ECO:0000313" key="1">
    <source>
        <dbReference type="EMBL" id="ELU37682.1"/>
    </source>
</evidence>
<proteinExistence type="predicted"/>
<dbReference type="InterPro" id="IPR036423">
    <property type="entry name" value="SOD-like_Cu/Zn_dom_sf"/>
</dbReference>
<reference evidence="1 2" key="1">
    <citation type="journal article" date="2013" name="Nat. Commun.">
        <title>The evolution and pathogenic mechanisms of the rice sheath blight pathogen.</title>
        <authorList>
            <person name="Zheng A."/>
            <person name="Lin R."/>
            <person name="Xu L."/>
            <person name="Qin P."/>
            <person name="Tang C."/>
            <person name="Ai P."/>
            <person name="Zhang D."/>
            <person name="Liu Y."/>
            <person name="Sun Z."/>
            <person name="Feng H."/>
            <person name="Wang Y."/>
            <person name="Chen Y."/>
            <person name="Liang X."/>
            <person name="Fu R."/>
            <person name="Li Q."/>
            <person name="Zhang J."/>
            <person name="Yu X."/>
            <person name="Xie Z."/>
            <person name="Ding L."/>
            <person name="Guan P."/>
            <person name="Tang J."/>
            <person name="Liang Y."/>
            <person name="Wang S."/>
            <person name="Deng Q."/>
            <person name="Li S."/>
            <person name="Zhu J."/>
            <person name="Wang L."/>
            <person name="Liu H."/>
            <person name="Li P."/>
        </authorList>
    </citation>
    <scope>NUCLEOTIDE SEQUENCE [LARGE SCALE GENOMIC DNA]</scope>
    <source>
        <strain evidence="2">AG-1 IA</strain>
    </source>
</reference>
<dbReference type="SUPFAM" id="SSF49329">
    <property type="entry name" value="Cu,Zn superoxide dismutase-like"/>
    <property type="match status" value="1"/>
</dbReference>
<dbReference type="OrthoDB" id="2015551at2759"/>
<sequence length="369" mass="40105">MLPSEFELGESVAVDHDAILFSPLCGCTHFPRELQPPTNLWAGMNFFGYPVRNSASRNSPKVLSKEWVGYKRPSGLVSSIQASPLSPFPSNHSLRNAGRMVIAALSSTPEPKYKKLGISAHFEFVGTTDGEPTFVKLQVLKGLTNDPTLGGPFAYHIHTNPIPPDGDCTKLNGTTDGKIATFGYSDAYVRFFPETHSLLGRSIVIHSSNKTRLACGNITSFLDGTADVSFRPTYRRSKYVKDYPTTAPIQPSPPVIPFNGTVMTDPAIIATFPYPLPVPALSLAEALNVKLVDITHSVKFANVEQSITQPSEKKVMSGFNFLRLALGLHTLLRSTEEPVDCAQVWVSSGNGPIYADILPPESAAVILFQ</sequence>
<accession>L8WLN8</accession>
<name>L8WLN8_THACA</name>
<dbReference type="STRING" id="983506.L8WLN8"/>
<gene>
    <name evidence="1" type="ORF">AG1IA_08292</name>
</gene>